<comment type="caution">
    <text evidence="2">The sequence shown here is derived from an EMBL/GenBank/DDBJ whole genome shotgun (WGS) entry which is preliminary data.</text>
</comment>
<dbReference type="Proteomes" id="UP001480595">
    <property type="component" value="Unassembled WGS sequence"/>
</dbReference>
<accession>A0ABR1X534</accession>
<proteinExistence type="predicted"/>
<name>A0ABR1X534_9PEZI</name>
<evidence type="ECO:0000256" key="1">
    <source>
        <dbReference type="SAM" id="MobiDB-lite"/>
    </source>
</evidence>
<feature type="compositionally biased region" description="Low complexity" evidence="1">
    <location>
        <begin position="51"/>
        <end position="62"/>
    </location>
</feature>
<evidence type="ECO:0000313" key="3">
    <source>
        <dbReference type="Proteomes" id="UP001480595"/>
    </source>
</evidence>
<feature type="compositionally biased region" description="Gly residues" evidence="1">
    <location>
        <begin position="134"/>
        <end position="145"/>
    </location>
</feature>
<dbReference type="RefSeq" id="XP_066722048.1">
    <property type="nucleotide sequence ID" value="XM_066851416.1"/>
</dbReference>
<feature type="region of interest" description="Disordered" evidence="1">
    <location>
        <begin position="1"/>
        <end position="71"/>
    </location>
</feature>
<feature type="compositionally biased region" description="Low complexity" evidence="1">
    <location>
        <begin position="27"/>
        <end position="42"/>
    </location>
</feature>
<evidence type="ECO:0000313" key="2">
    <source>
        <dbReference type="EMBL" id="KAK8090502.1"/>
    </source>
</evidence>
<protein>
    <submittedName>
        <fullName evidence="2">Uncharacterized protein</fullName>
    </submittedName>
</protein>
<sequence>MAAPERPSTPSRLPVAVRPQSPALYTPSPRQQSRIPSPSPHIQRGHRRNHSAASAASVGLAATPTSGKMASVRRRETLVEDHSPRLDPEAQKMVARRMREEREADARINDFNSRLEAMIRQGQEALGTSIEIDGGAGYGGGGGGMSDHWEDEY</sequence>
<dbReference type="EMBL" id="JAQQWL010000001">
    <property type="protein sequence ID" value="KAK8090502.1"/>
    <property type="molecule type" value="Genomic_DNA"/>
</dbReference>
<feature type="region of interest" description="Disordered" evidence="1">
    <location>
        <begin position="130"/>
        <end position="153"/>
    </location>
</feature>
<organism evidence="2 3">
    <name type="scientific">Apiospora phragmitis</name>
    <dbReference type="NCBI Taxonomy" id="2905665"/>
    <lineage>
        <taxon>Eukaryota</taxon>
        <taxon>Fungi</taxon>
        <taxon>Dikarya</taxon>
        <taxon>Ascomycota</taxon>
        <taxon>Pezizomycotina</taxon>
        <taxon>Sordariomycetes</taxon>
        <taxon>Xylariomycetidae</taxon>
        <taxon>Amphisphaeriales</taxon>
        <taxon>Apiosporaceae</taxon>
        <taxon>Apiospora</taxon>
    </lineage>
</organism>
<reference evidence="2 3" key="1">
    <citation type="submission" date="2023-01" db="EMBL/GenBank/DDBJ databases">
        <title>Analysis of 21 Apiospora genomes using comparative genomics revels a genus with tremendous synthesis potential of carbohydrate active enzymes and secondary metabolites.</title>
        <authorList>
            <person name="Sorensen T."/>
        </authorList>
    </citation>
    <scope>NUCLEOTIDE SEQUENCE [LARGE SCALE GENOMIC DNA]</scope>
    <source>
        <strain evidence="2 3">CBS 135458</strain>
    </source>
</reference>
<gene>
    <name evidence="2" type="ORF">PG994_000007</name>
</gene>
<dbReference type="GeneID" id="92084479"/>
<keyword evidence="3" id="KW-1185">Reference proteome</keyword>